<dbReference type="Proteomes" id="UP001445335">
    <property type="component" value="Unassembled WGS sequence"/>
</dbReference>
<accession>A0AAW1RGN5</accession>
<keyword evidence="2" id="KW-1185">Reference proteome</keyword>
<organism evidence="1 2">
    <name type="scientific">Elliptochloris bilobata</name>
    <dbReference type="NCBI Taxonomy" id="381761"/>
    <lineage>
        <taxon>Eukaryota</taxon>
        <taxon>Viridiplantae</taxon>
        <taxon>Chlorophyta</taxon>
        <taxon>core chlorophytes</taxon>
        <taxon>Trebouxiophyceae</taxon>
        <taxon>Trebouxiophyceae incertae sedis</taxon>
        <taxon>Elliptochloris clade</taxon>
        <taxon>Elliptochloris</taxon>
    </lineage>
</organism>
<comment type="caution">
    <text evidence="1">The sequence shown here is derived from an EMBL/GenBank/DDBJ whole genome shotgun (WGS) entry which is preliminary data.</text>
</comment>
<reference evidence="1 2" key="1">
    <citation type="journal article" date="2024" name="Nat. Commun.">
        <title>Phylogenomics reveals the evolutionary origins of lichenization in chlorophyte algae.</title>
        <authorList>
            <person name="Puginier C."/>
            <person name="Libourel C."/>
            <person name="Otte J."/>
            <person name="Skaloud P."/>
            <person name="Haon M."/>
            <person name="Grisel S."/>
            <person name="Petersen M."/>
            <person name="Berrin J.G."/>
            <person name="Delaux P.M."/>
            <person name="Dal Grande F."/>
            <person name="Keller J."/>
        </authorList>
    </citation>
    <scope>NUCLEOTIDE SEQUENCE [LARGE SCALE GENOMIC DNA]</scope>
    <source>
        <strain evidence="1 2">SAG 245.80</strain>
    </source>
</reference>
<evidence type="ECO:0000313" key="2">
    <source>
        <dbReference type="Proteomes" id="UP001445335"/>
    </source>
</evidence>
<dbReference type="Gene3D" id="3.20.20.80">
    <property type="entry name" value="Glycosidases"/>
    <property type="match status" value="1"/>
</dbReference>
<sequence>MSDTIEWPTARGDALPDIASNHIVFKDIGWFGINTGLTSQGGLSRGSDSATRNFRTIVCRVKQLGINAVRLPFTYAQYANVPHFANH</sequence>
<gene>
    <name evidence="1" type="ORF">WJX81_004726</name>
</gene>
<protein>
    <submittedName>
        <fullName evidence="1">Uncharacterized protein</fullName>
    </submittedName>
</protein>
<proteinExistence type="predicted"/>
<evidence type="ECO:0000313" key="1">
    <source>
        <dbReference type="EMBL" id="KAK9832825.1"/>
    </source>
</evidence>
<dbReference type="AlphaFoldDB" id="A0AAW1RGN5"/>
<name>A0AAW1RGN5_9CHLO</name>
<dbReference type="EMBL" id="JALJOU010000038">
    <property type="protein sequence ID" value="KAK9832825.1"/>
    <property type="molecule type" value="Genomic_DNA"/>
</dbReference>